<name>A0AA91T1S2_CLALS</name>
<reference evidence="2 3" key="1">
    <citation type="submission" date="2017-04" db="EMBL/GenBank/DDBJ databases">
        <title>Draft genome of the yeast Clavispora lusitaniae type strain CBS 6936.</title>
        <authorList>
            <person name="Durrens P."/>
            <person name="Klopp C."/>
            <person name="Biteau N."/>
            <person name="Fitton-Ouhabi V."/>
            <person name="Dementhon K."/>
            <person name="Accoceberry I."/>
            <person name="Sherman D.J."/>
            <person name="Noel T."/>
        </authorList>
    </citation>
    <scope>NUCLEOTIDE SEQUENCE [LARGE SCALE GENOMIC DNA]</scope>
    <source>
        <strain evidence="2 3">CBS 6936</strain>
    </source>
</reference>
<comment type="caution">
    <text evidence="2">The sequence shown here is derived from an EMBL/GenBank/DDBJ whole genome shotgun (WGS) entry which is preliminary data.</text>
</comment>
<evidence type="ECO:0000256" key="1">
    <source>
        <dbReference type="SAM" id="MobiDB-lite"/>
    </source>
</evidence>
<feature type="region of interest" description="Disordered" evidence="1">
    <location>
        <begin position="113"/>
        <end position="142"/>
    </location>
</feature>
<dbReference type="Gene3D" id="6.10.250.2790">
    <property type="match status" value="1"/>
</dbReference>
<sequence length="246" mass="27209">MSSVRHDKALAMFFDKDFSPTEYVDALMSTLADPTDKYSGASLARISGRVSDLLSHLDYSTGEISKELANNMAQLQKSAQPVAGADESTRLEYYFNSLRNSVQTLEAEVKSVSSQLSAKGQKEAKNGNTENDNTTRHDGEDTDPVQTLISLNTVHSNIGRVLSVLQNLRRLFPGVDVSAIGVDEFSSALNVLHDTIRAQAREGDEDERAELEKTVAEMKSWTPMFSQFSQFGPLYSRFISRTEAEL</sequence>
<accession>A0AA91T1S2</accession>
<protein>
    <submittedName>
        <fullName evidence="2">Golgi transport complex subunit</fullName>
    </submittedName>
</protein>
<dbReference type="EMBL" id="LYUB02000007">
    <property type="protein sequence ID" value="OVF08598.1"/>
    <property type="molecule type" value="Genomic_DNA"/>
</dbReference>
<proteinExistence type="predicted"/>
<dbReference type="AlphaFoldDB" id="A0AA91T1S2"/>
<organism evidence="2 3">
    <name type="scientific">Clavispora lusitaniae</name>
    <name type="common">Candida lusitaniae</name>
    <dbReference type="NCBI Taxonomy" id="36911"/>
    <lineage>
        <taxon>Eukaryota</taxon>
        <taxon>Fungi</taxon>
        <taxon>Dikarya</taxon>
        <taxon>Ascomycota</taxon>
        <taxon>Saccharomycotina</taxon>
        <taxon>Pichiomycetes</taxon>
        <taxon>Metschnikowiaceae</taxon>
        <taxon>Clavispora</taxon>
    </lineage>
</organism>
<gene>
    <name evidence="2" type="ORF">A9F13_07g00440</name>
</gene>
<evidence type="ECO:0000313" key="2">
    <source>
        <dbReference type="EMBL" id="OVF08598.1"/>
    </source>
</evidence>
<dbReference type="KEGG" id="clus:A9F13_07g00440"/>
<dbReference type="OMA" id="MFFDKDF"/>
<evidence type="ECO:0000313" key="3">
    <source>
        <dbReference type="Proteomes" id="UP000195602"/>
    </source>
</evidence>
<dbReference type="Proteomes" id="UP000195602">
    <property type="component" value="Unassembled WGS sequence"/>
</dbReference>